<keyword evidence="1" id="KW-1133">Transmembrane helix</keyword>
<proteinExistence type="predicted"/>
<evidence type="ECO:0000313" key="3">
    <source>
        <dbReference type="Proteomes" id="UP000318212"/>
    </source>
</evidence>
<protein>
    <submittedName>
        <fullName evidence="2">Uncharacterized protein</fullName>
    </submittedName>
</protein>
<comment type="caution">
    <text evidence="2">The sequence shown here is derived from an EMBL/GenBank/DDBJ whole genome shotgun (WGS) entry which is preliminary data.</text>
</comment>
<feature type="transmembrane region" description="Helical" evidence="1">
    <location>
        <begin position="171"/>
        <end position="198"/>
    </location>
</feature>
<keyword evidence="1" id="KW-0472">Membrane</keyword>
<accession>A0A507ZMK4</accession>
<keyword evidence="1" id="KW-0812">Transmembrane</keyword>
<name>A0A507ZMK4_9GAMM</name>
<sequence length="212" mass="22950">MATLLALAWALKPFESYRPLYSTAAGKSQPAGEIRPGFRLVQEVHPGSVDPSEYVEGDEACFEIRFATYMRRNEGDIAVILSQDGRQHAWKIDASTLRDNAFKAFCPGPRFQPDKGFNVEVDGVDGAPGHSATLWLVSDSRLGSVDSASFETGGMALALRVSERNGFRPDMVFGIAQGGFVIGLACTLLIALAAFLALPTTTHDARSRRDDP</sequence>
<dbReference type="Proteomes" id="UP000318212">
    <property type="component" value="Unassembled WGS sequence"/>
</dbReference>
<dbReference type="OrthoDB" id="9803107at2"/>
<dbReference type="RefSeq" id="WP_141519741.1">
    <property type="nucleotide sequence ID" value="NZ_VICE01000154.1"/>
</dbReference>
<organism evidence="2 3">
    <name type="scientific">Marilutibacter aestuarii</name>
    <dbReference type="NCBI Taxonomy" id="1706195"/>
    <lineage>
        <taxon>Bacteria</taxon>
        <taxon>Pseudomonadati</taxon>
        <taxon>Pseudomonadota</taxon>
        <taxon>Gammaproteobacteria</taxon>
        <taxon>Lysobacterales</taxon>
        <taxon>Lysobacteraceae</taxon>
        <taxon>Marilutibacter</taxon>
    </lineage>
</organism>
<evidence type="ECO:0000313" key="2">
    <source>
        <dbReference type="EMBL" id="TQD38946.1"/>
    </source>
</evidence>
<dbReference type="AlphaFoldDB" id="A0A507ZMK4"/>
<keyword evidence="3" id="KW-1185">Reference proteome</keyword>
<dbReference type="EMBL" id="VICE01000154">
    <property type="protein sequence ID" value="TQD38946.1"/>
    <property type="molecule type" value="Genomic_DNA"/>
</dbReference>
<reference evidence="2 3" key="1">
    <citation type="submission" date="2019-06" db="EMBL/GenBank/DDBJ databases">
        <title>Lysobacter alkalisoli sp. nov. isolated from saline soil.</title>
        <authorList>
            <person name="Sun J.-Q."/>
            <person name="Xu L."/>
        </authorList>
    </citation>
    <scope>NUCLEOTIDE SEQUENCE [LARGE SCALE GENOMIC DNA]</scope>
    <source>
        <strain evidence="2 3">JCM 31130</strain>
    </source>
</reference>
<gene>
    <name evidence="2" type="ORF">FKV25_15770</name>
</gene>
<evidence type="ECO:0000256" key="1">
    <source>
        <dbReference type="SAM" id="Phobius"/>
    </source>
</evidence>